<dbReference type="OrthoDB" id="103819at2759"/>
<dbReference type="Gene3D" id="4.10.240.10">
    <property type="entry name" value="Zn(2)-C6 fungal-type DNA-binding domain"/>
    <property type="match status" value="1"/>
</dbReference>
<comment type="caution">
    <text evidence="5">The sequence shown here is derived from an EMBL/GenBank/DDBJ whole genome shotgun (WGS) entry which is preliminary data.</text>
</comment>
<dbReference type="SUPFAM" id="SSF57701">
    <property type="entry name" value="Zn2/Cys6 DNA-binding domain"/>
    <property type="match status" value="1"/>
</dbReference>
<dbReference type="InterPro" id="IPR007219">
    <property type="entry name" value="XnlR_reg_dom"/>
</dbReference>
<keyword evidence="2" id="KW-0539">Nucleus</keyword>
<keyword evidence="6" id="KW-1185">Reference proteome</keyword>
<feature type="domain" description="Zn(2)-C6 fungal-type" evidence="4">
    <location>
        <begin position="18"/>
        <end position="47"/>
    </location>
</feature>
<name>A0A9P6KJA4_9PLEO</name>
<keyword evidence="3" id="KW-0175">Coiled coil</keyword>
<evidence type="ECO:0000259" key="4">
    <source>
        <dbReference type="PROSITE" id="PS50048"/>
    </source>
</evidence>
<dbReference type="CDD" id="cd00067">
    <property type="entry name" value="GAL4"/>
    <property type="match status" value="1"/>
</dbReference>
<dbReference type="Pfam" id="PF00172">
    <property type="entry name" value="Zn_clus"/>
    <property type="match status" value="1"/>
</dbReference>
<gene>
    <name evidence="5" type="ORF">PMIN01_12863</name>
</gene>
<dbReference type="GO" id="GO:0008270">
    <property type="term" value="F:zinc ion binding"/>
    <property type="evidence" value="ECO:0007669"/>
    <property type="project" value="InterPro"/>
</dbReference>
<dbReference type="PROSITE" id="PS00463">
    <property type="entry name" value="ZN2_CY6_FUNGAL_1"/>
    <property type="match status" value="1"/>
</dbReference>
<protein>
    <submittedName>
        <fullName evidence="5">Fungal specific transcription factor domain-containing protein</fullName>
    </submittedName>
</protein>
<dbReference type="Proteomes" id="UP000756921">
    <property type="component" value="Unassembled WGS sequence"/>
</dbReference>
<dbReference type="GO" id="GO:0000981">
    <property type="term" value="F:DNA-binding transcription factor activity, RNA polymerase II-specific"/>
    <property type="evidence" value="ECO:0007669"/>
    <property type="project" value="InterPro"/>
</dbReference>
<accession>A0A9P6KJA4</accession>
<dbReference type="InterPro" id="IPR036864">
    <property type="entry name" value="Zn2-C6_fun-type_DNA-bd_sf"/>
</dbReference>
<dbReference type="AlphaFoldDB" id="A0A9P6KJA4"/>
<dbReference type="GO" id="GO:0003677">
    <property type="term" value="F:DNA binding"/>
    <property type="evidence" value="ECO:0007669"/>
    <property type="project" value="InterPro"/>
</dbReference>
<evidence type="ECO:0000313" key="5">
    <source>
        <dbReference type="EMBL" id="KAF9729173.1"/>
    </source>
</evidence>
<evidence type="ECO:0000313" key="6">
    <source>
        <dbReference type="Proteomes" id="UP000756921"/>
    </source>
</evidence>
<dbReference type="GO" id="GO:0006351">
    <property type="term" value="P:DNA-templated transcription"/>
    <property type="evidence" value="ECO:0007669"/>
    <property type="project" value="InterPro"/>
</dbReference>
<evidence type="ECO:0000256" key="2">
    <source>
        <dbReference type="ARBA" id="ARBA00023242"/>
    </source>
</evidence>
<dbReference type="SMART" id="SM00906">
    <property type="entry name" value="Fungal_trans"/>
    <property type="match status" value="1"/>
</dbReference>
<dbReference type="Pfam" id="PF04082">
    <property type="entry name" value="Fungal_trans"/>
    <property type="match status" value="1"/>
</dbReference>
<dbReference type="InterPro" id="IPR050987">
    <property type="entry name" value="AtrR-like"/>
</dbReference>
<sequence>MEQTDEMDLAGESRMQRACDGCRLRKIRCDRAVPCSNCKSSKLTCTTTPPTQKPQRQRVHISDEYEKKIDRIEDRLASIEHVLEALSNKLSTLDMTSEVEHSVQSRSGISAARSPHSSSETNVATPAFEGETTINRQSEFARELLEQAVGNTPSIGQNAEIKAALTSLQNMVTRQSANPNTITASLTYPFSNKALPEVDHTKLERPPWDLVNEVIDKASVYPTMSFAVVFPFLKMPNMKDIFRDAFENTAECSVGRRLLVYGVLTSLFYEFSCYPVVDKRVDSYRGLARICERQMEVAMSQLDLYLPATYENILALLLGSAQAIEMCKPSLCWTMISTAAHLSQNLGYHRYQTMKDDSEEERNAKIHVFWFIYVMDKTLSLRLGRASIVQDWDMSLPYPNIDSDHARFGSLVQQGQKGTELLLYWIKIAQIQGRVYEKLFSPAGFLRPMSERARTATELADALNKAWTERGEASAFDFAYLDIEHGLARQCVEASTGPKPASVRKRYRYVLPTTTHLNINGPDIFHCEVEEIYRQIGDIFYHADVVMHYSTCALIQRAISPDNVSFNNDCLESARAALVAHQRCASQFNVKGNEDLWSGYIHWAILQAPFTPFIVIFCHSVLHCDPSDLNSLSDFVVSLESCRTISEGADKLYKMCHLFLKVAKLYVEAKRNEALPVAASRTQPDQNGFFPQETGINLDTMTQFDPYLSALGLMPNSGFPMTGFPAMNPSSNVDTFPPGSFDASMAPSGSGMGPGNPTNVQDWFSGSRYLLNLMEDDIQMADINL</sequence>
<dbReference type="PANTHER" id="PTHR46910">
    <property type="entry name" value="TRANSCRIPTION FACTOR PDR1"/>
    <property type="match status" value="1"/>
</dbReference>
<dbReference type="CDD" id="cd12148">
    <property type="entry name" value="fungal_TF_MHR"/>
    <property type="match status" value="1"/>
</dbReference>
<dbReference type="EMBL" id="WJXW01000017">
    <property type="protein sequence ID" value="KAF9729173.1"/>
    <property type="molecule type" value="Genomic_DNA"/>
</dbReference>
<dbReference type="PROSITE" id="PS50048">
    <property type="entry name" value="ZN2_CY6_FUNGAL_2"/>
    <property type="match status" value="1"/>
</dbReference>
<dbReference type="InterPro" id="IPR001138">
    <property type="entry name" value="Zn2Cys6_DnaBD"/>
</dbReference>
<reference evidence="5" key="1">
    <citation type="journal article" date="2020" name="Mol. Plant Microbe Interact.">
        <title>Genome Sequence of the Biocontrol Agent Coniothyrium minitans strain Conio (IMI 134523).</title>
        <authorList>
            <person name="Patel D."/>
            <person name="Shittu T.A."/>
            <person name="Baroncelli R."/>
            <person name="Muthumeenakshi S."/>
            <person name="Osborne T.H."/>
            <person name="Janganan T.K."/>
            <person name="Sreenivasaprasad S."/>
        </authorList>
    </citation>
    <scope>NUCLEOTIDE SEQUENCE</scope>
    <source>
        <strain evidence="5">Conio</strain>
    </source>
</reference>
<organism evidence="5 6">
    <name type="scientific">Paraphaeosphaeria minitans</name>
    <dbReference type="NCBI Taxonomy" id="565426"/>
    <lineage>
        <taxon>Eukaryota</taxon>
        <taxon>Fungi</taxon>
        <taxon>Dikarya</taxon>
        <taxon>Ascomycota</taxon>
        <taxon>Pezizomycotina</taxon>
        <taxon>Dothideomycetes</taxon>
        <taxon>Pleosporomycetidae</taxon>
        <taxon>Pleosporales</taxon>
        <taxon>Massarineae</taxon>
        <taxon>Didymosphaeriaceae</taxon>
        <taxon>Paraphaeosphaeria</taxon>
    </lineage>
</organism>
<proteinExistence type="predicted"/>
<feature type="coiled-coil region" evidence="3">
    <location>
        <begin position="62"/>
        <end position="89"/>
    </location>
</feature>
<evidence type="ECO:0000256" key="3">
    <source>
        <dbReference type="SAM" id="Coils"/>
    </source>
</evidence>
<dbReference type="PANTHER" id="PTHR46910:SF5">
    <property type="entry name" value="ZN(II)2CYS6 TRANSCRIPTION FACTOR (EUROFUNG)"/>
    <property type="match status" value="1"/>
</dbReference>
<keyword evidence="1" id="KW-0479">Metal-binding</keyword>
<dbReference type="SMART" id="SM00066">
    <property type="entry name" value="GAL4"/>
    <property type="match status" value="1"/>
</dbReference>
<evidence type="ECO:0000256" key="1">
    <source>
        <dbReference type="ARBA" id="ARBA00022723"/>
    </source>
</evidence>